<dbReference type="PANTHER" id="PTHR37833:SF1">
    <property type="entry name" value="SIGNAL PEPTIDE PROTEIN"/>
    <property type="match status" value="1"/>
</dbReference>
<dbReference type="Gene3D" id="2.60.40.10">
    <property type="entry name" value="Immunoglobulins"/>
    <property type="match status" value="1"/>
</dbReference>
<organism evidence="1 2">
    <name type="scientific">Echinicola strongylocentroti</name>
    <dbReference type="NCBI Taxonomy" id="1795355"/>
    <lineage>
        <taxon>Bacteria</taxon>
        <taxon>Pseudomonadati</taxon>
        <taxon>Bacteroidota</taxon>
        <taxon>Cytophagia</taxon>
        <taxon>Cytophagales</taxon>
        <taxon>Cyclobacteriaceae</taxon>
        <taxon>Echinicola</taxon>
    </lineage>
</organism>
<accession>A0A2Z4IL39</accession>
<gene>
    <name evidence="1" type="ORF">DN752_14770</name>
</gene>
<dbReference type="InterPro" id="IPR011467">
    <property type="entry name" value="DUF1573"/>
</dbReference>
<dbReference type="KEGG" id="est:DN752_14770"/>
<name>A0A2Z4IL39_9BACT</name>
<dbReference type="EMBL" id="CP030041">
    <property type="protein sequence ID" value="AWW31286.1"/>
    <property type="molecule type" value="Genomic_DNA"/>
</dbReference>
<dbReference type="AlphaFoldDB" id="A0A2Z4IL39"/>
<dbReference type="Proteomes" id="UP000248688">
    <property type="component" value="Chromosome"/>
</dbReference>
<proteinExistence type="predicted"/>
<dbReference type="OrthoDB" id="826619at2"/>
<dbReference type="Pfam" id="PF07610">
    <property type="entry name" value="DUF1573"/>
    <property type="match status" value="1"/>
</dbReference>
<keyword evidence="2" id="KW-1185">Reference proteome</keyword>
<reference evidence="1 2" key="1">
    <citation type="submission" date="2018-06" db="EMBL/GenBank/DDBJ databases">
        <title>Echinicola strongylocentroti sp. nov., isolated from a sea urchin Strongylocentrotus intermedius.</title>
        <authorList>
            <person name="Bae S.S."/>
        </authorList>
    </citation>
    <scope>NUCLEOTIDE SEQUENCE [LARGE SCALE GENOMIC DNA]</scope>
    <source>
        <strain evidence="1 2">MEBiC08714</strain>
    </source>
</reference>
<evidence type="ECO:0000313" key="2">
    <source>
        <dbReference type="Proteomes" id="UP000248688"/>
    </source>
</evidence>
<sequence length="179" mass="19266">MKYLCLPAMFIAGSLFISSCEKSSNNDKIAELEQKIAQLEESQASQPKQPSNVQSVAKIDPSTLGKFKFEEMQYDFGAIDQGKVVEHTFTFTNDGNSPLIISNVQASCGCTTPDWSKKPVKPGEDGHVKVRFNSAHKSGAQSPTVTITANTSPSITKLKLKGTVNTNNTASNIAGPVKK</sequence>
<dbReference type="InterPro" id="IPR013783">
    <property type="entry name" value="Ig-like_fold"/>
</dbReference>
<dbReference type="PROSITE" id="PS51257">
    <property type="entry name" value="PROKAR_LIPOPROTEIN"/>
    <property type="match status" value="1"/>
</dbReference>
<dbReference type="RefSeq" id="WP_112784662.1">
    <property type="nucleotide sequence ID" value="NZ_CP030041.1"/>
</dbReference>
<dbReference type="PANTHER" id="PTHR37833">
    <property type="entry name" value="LIPOPROTEIN-RELATED"/>
    <property type="match status" value="1"/>
</dbReference>
<protein>
    <recommendedName>
        <fullName evidence="3">DUF1573 domain-containing protein</fullName>
    </recommendedName>
</protein>
<evidence type="ECO:0008006" key="3">
    <source>
        <dbReference type="Google" id="ProtNLM"/>
    </source>
</evidence>
<evidence type="ECO:0000313" key="1">
    <source>
        <dbReference type="EMBL" id="AWW31286.1"/>
    </source>
</evidence>